<keyword evidence="9" id="KW-0238">DNA-binding</keyword>
<keyword evidence="4" id="KW-0479">Metal-binding</keyword>
<feature type="domain" description="C2H2-type" evidence="13">
    <location>
        <begin position="936"/>
        <end position="963"/>
    </location>
</feature>
<dbReference type="InterPro" id="IPR013087">
    <property type="entry name" value="Znf_C2H2_type"/>
</dbReference>
<dbReference type="GO" id="GO:0005634">
    <property type="term" value="C:nucleus"/>
    <property type="evidence" value="ECO:0007669"/>
    <property type="project" value="UniProtKB-SubCell"/>
</dbReference>
<evidence type="ECO:0000256" key="12">
    <source>
        <dbReference type="PROSITE-ProRule" id="PRU00042"/>
    </source>
</evidence>
<keyword evidence="6 12" id="KW-0863">Zinc-finger</keyword>
<keyword evidence="5" id="KW-0677">Repeat</keyword>
<protein>
    <submittedName>
        <fullName evidence="16">Uncharacterized protein</fullName>
    </submittedName>
</protein>
<dbReference type="Pfam" id="PF03221">
    <property type="entry name" value="HTH_Tnp_Tc5"/>
    <property type="match status" value="1"/>
</dbReference>
<name>A0AA40HA94_CNENI</name>
<evidence type="ECO:0000256" key="8">
    <source>
        <dbReference type="ARBA" id="ARBA00023015"/>
    </source>
</evidence>
<dbReference type="InterPro" id="IPR036236">
    <property type="entry name" value="Znf_C2H2_sf"/>
</dbReference>
<evidence type="ECO:0000256" key="6">
    <source>
        <dbReference type="ARBA" id="ARBA00022771"/>
    </source>
</evidence>
<dbReference type="InterPro" id="IPR009057">
    <property type="entry name" value="Homeodomain-like_sf"/>
</dbReference>
<dbReference type="EMBL" id="JAULJE010000030">
    <property type="protein sequence ID" value="KAK1327423.1"/>
    <property type="molecule type" value="Genomic_DNA"/>
</dbReference>
<evidence type="ECO:0000256" key="2">
    <source>
        <dbReference type="ARBA" id="ARBA00004123"/>
    </source>
</evidence>
<proteinExistence type="inferred from homology"/>
<dbReference type="Proteomes" id="UP001177744">
    <property type="component" value="Unassembled WGS sequence"/>
</dbReference>
<sequence length="988" mass="112427">MRLRPNSFNNQVHTGERLYECRDCRMSFNQSSTITPHQRVQTAENLRCVVNVGKLLPAIITSLSTGELTLEKSHEHNDCLPSFHTTEFTVEKSPKSVVTVGIPLGNAVTSLNTIEFTVVQNLMSVVNVGNLLPAIITSLSTREFTLQKSYMRVLIIEILQAVSTIIDDQKCILEHVKGSAPMKSTVVTEQCSGLIIEMERLLLLWLDEQYQRHIPVSQMLIQEKAKSLFEALRKEKGEGSESEEFVTSKVWFMRFKARANLHNLKLPREAASDDAKAAGDFPSALAEIIREGGYCDKQVFNVHETGLFWKHMPTRKYIAKEEKTASGHKASKERLICYLGLMLLLKPLVCLTENPRAIKGIWKGLLPAIWKSNKKAWVTLSVFEDWFTNHFVPEVKDYCASRGLPFKGLLVLDSAPCHPADLNDFHPNVKVVYLPPSTTSLLQPMCQGVIASFKAYYLRRTFAMAFRAMKKDKELTLNDFWKSYNVLAAVKNISDSWDEVKQMNLNAVWKKCVPSCIENIVELSKQLDLEVEAEDVTELLASHGEELSTEGLTQLKQQFIEEEDTPTPEPRRFTSTELAGAFAMIENALARFEAQDPNIDRYTRAARRVMDSLKCYKEIWEDKKKVSFQTSLERYFKKVERPATDSVPSTSLFWTHLPISSTFYRFCLSTHLTQDLQHLLQDMDFEDVAIAFSQEEWEILDEAQRHLYCDVTMEVFALVSFVGPWHKMDDVEAYYEHSVSVRDSQARASKTAAATQRTHLCKPCFSVLKDILHLTELQVAYFEKNVFLSDACVGDLCFSATLTSSRRMPVERSPGKKIWRELRCDNLLVLLNAVPEARTEVGVVSPAISGLLQHQATLNTEEPHSNNEISQECLRGKRHHQWVECERAASQKQKVAYQKGLSSGDMINDSNKCGKVFRQIFNHLQHGRVHTVEKPCACTDCGKVFNEIPALIKHNRVHIRKKCYKCTDCGKSFSQRSYLAIHHRVHTG</sequence>
<evidence type="ECO:0000256" key="1">
    <source>
        <dbReference type="ARBA" id="ARBA00003767"/>
    </source>
</evidence>
<dbReference type="AlphaFoldDB" id="A0AA40HA94"/>
<evidence type="ECO:0000256" key="3">
    <source>
        <dbReference type="ARBA" id="ARBA00006991"/>
    </source>
</evidence>
<organism evidence="16 17">
    <name type="scientific">Cnephaeus nilssonii</name>
    <name type="common">Northern bat</name>
    <name type="synonym">Eptesicus nilssonii</name>
    <dbReference type="NCBI Taxonomy" id="3371016"/>
    <lineage>
        <taxon>Eukaryota</taxon>
        <taxon>Metazoa</taxon>
        <taxon>Chordata</taxon>
        <taxon>Craniata</taxon>
        <taxon>Vertebrata</taxon>
        <taxon>Euteleostomi</taxon>
        <taxon>Mammalia</taxon>
        <taxon>Eutheria</taxon>
        <taxon>Laurasiatheria</taxon>
        <taxon>Chiroptera</taxon>
        <taxon>Yangochiroptera</taxon>
        <taxon>Vespertilionidae</taxon>
        <taxon>Cnephaeus</taxon>
    </lineage>
</organism>
<comment type="function">
    <text evidence="1">May be involved in transcriptional regulation.</text>
</comment>
<comment type="caution">
    <text evidence="16">The sequence shown here is derived from an EMBL/GenBank/DDBJ whole genome shotgun (WGS) entry which is preliminary data.</text>
</comment>
<dbReference type="PROSITE" id="PS00028">
    <property type="entry name" value="ZINC_FINGER_C2H2_1"/>
    <property type="match status" value="2"/>
</dbReference>
<evidence type="ECO:0000256" key="11">
    <source>
        <dbReference type="ARBA" id="ARBA00023242"/>
    </source>
</evidence>
<feature type="domain" description="KRAB" evidence="14">
    <location>
        <begin position="683"/>
        <end position="754"/>
    </location>
</feature>
<dbReference type="Gene3D" id="6.10.140.140">
    <property type="match status" value="1"/>
</dbReference>
<keyword evidence="11" id="KW-0539">Nucleus</keyword>
<dbReference type="InterPro" id="IPR050863">
    <property type="entry name" value="CenT-Element_Derived"/>
</dbReference>
<feature type="domain" description="C2H2-type" evidence="13">
    <location>
        <begin position="908"/>
        <end position="935"/>
    </location>
</feature>
<dbReference type="SUPFAM" id="SSF46689">
    <property type="entry name" value="Homeodomain-like"/>
    <property type="match status" value="1"/>
</dbReference>
<evidence type="ECO:0000313" key="17">
    <source>
        <dbReference type="Proteomes" id="UP001177744"/>
    </source>
</evidence>
<evidence type="ECO:0000313" key="16">
    <source>
        <dbReference type="EMBL" id="KAK1327423.1"/>
    </source>
</evidence>
<dbReference type="FunFam" id="3.30.160.60:FF:000028">
    <property type="entry name" value="zinc finger protein 90 homolog"/>
    <property type="match status" value="1"/>
</dbReference>
<dbReference type="FunFam" id="3.30.160.60:FF:000100">
    <property type="entry name" value="Zinc finger 45-like"/>
    <property type="match status" value="1"/>
</dbReference>
<feature type="domain" description="HTH CENPB-type" evidence="15">
    <location>
        <begin position="186"/>
        <end position="265"/>
    </location>
</feature>
<dbReference type="SMART" id="SM00349">
    <property type="entry name" value="KRAB"/>
    <property type="match status" value="1"/>
</dbReference>
<keyword evidence="17" id="KW-1185">Reference proteome</keyword>
<evidence type="ECO:0000259" key="14">
    <source>
        <dbReference type="PROSITE" id="PS50805"/>
    </source>
</evidence>
<dbReference type="PROSITE" id="PS51253">
    <property type="entry name" value="HTH_CENPB"/>
    <property type="match status" value="1"/>
</dbReference>
<evidence type="ECO:0000256" key="4">
    <source>
        <dbReference type="ARBA" id="ARBA00022723"/>
    </source>
</evidence>
<evidence type="ECO:0000259" key="13">
    <source>
        <dbReference type="PROSITE" id="PS50157"/>
    </source>
</evidence>
<dbReference type="Pfam" id="PF01352">
    <property type="entry name" value="KRAB"/>
    <property type="match status" value="1"/>
</dbReference>
<dbReference type="CDD" id="cd07765">
    <property type="entry name" value="KRAB_A-box"/>
    <property type="match status" value="1"/>
</dbReference>
<dbReference type="PANTHER" id="PTHR19303:SF26">
    <property type="entry name" value="TIGGER TRANSPOSABLE ELEMENT-DERIVED PROTEIN 1"/>
    <property type="match status" value="1"/>
</dbReference>
<reference evidence="16" key="1">
    <citation type="submission" date="2023-06" db="EMBL/GenBank/DDBJ databases">
        <title>Reference genome for the Northern bat (Eptesicus nilssonii), a most northern bat species.</title>
        <authorList>
            <person name="Laine V.N."/>
            <person name="Pulliainen A.T."/>
            <person name="Lilley T.M."/>
        </authorList>
    </citation>
    <scope>NUCLEOTIDE SEQUENCE</scope>
    <source>
        <strain evidence="16">BLF_Eptnil</strain>
        <tissue evidence="16">Kidney</tissue>
    </source>
</reference>
<evidence type="ECO:0000259" key="15">
    <source>
        <dbReference type="PROSITE" id="PS51253"/>
    </source>
</evidence>
<comment type="similarity">
    <text evidence="3">Belongs to the krueppel C2H2-type zinc-finger protein family.</text>
</comment>
<evidence type="ECO:0000256" key="7">
    <source>
        <dbReference type="ARBA" id="ARBA00022833"/>
    </source>
</evidence>
<dbReference type="PROSITE" id="PS50805">
    <property type="entry name" value="KRAB"/>
    <property type="match status" value="1"/>
</dbReference>
<dbReference type="InterPro" id="IPR001909">
    <property type="entry name" value="KRAB"/>
</dbReference>
<dbReference type="SMART" id="SM00355">
    <property type="entry name" value="ZnF_C2H2"/>
    <property type="match status" value="3"/>
</dbReference>
<dbReference type="GO" id="GO:0008270">
    <property type="term" value="F:zinc ion binding"/>
    <property type="evidence" value="ECO:0007669"/>
    <property type="project" value="UniProtKB-KW"/>
</dbReference>
<dbReference type="PANTHER" id="PTHR19303">
    <property type="entry name" value="TRANSPOSON"/>
    <property type="match status" value="1"/>
</dbReference>
<keyword evidence="8" id="KW-0805">Transcription regulation</keyword>
<evidence type="ECO:0000256" key="5">
    <source>
        <dbReference type="ARBA" id="ARBA00022737"/>
    </source>
</evidence>
<comment type="subcellular location">
    <subcellularLocation>
        <location evidence="2">Nucleus</location>
    </subcellularLocation>
</comment>
<dbReference type="Gene3D" id="3.30.160.60">
    <property type="entry name" value="Classic Zinc Finger"/>
    <property type="match status" value="4"/>
</dbReference>
<dbReference type="InterPro" id="IPR004875">
    <property type="entry name" value="DDE_SF_endonuclease_dom"/>
</dbReference>
<dbReference type="SMART" id="SM00674">
    <property type="entry name" value="CENPB"/>
    <property type="match status" value="1"/>
</dbReference>
<dbReference type="SUPFAM" id="SSF109640">
    <property type="entry name" value="KRAB domain (Kruppel-associated box)"/>
    <property type="match status" value="1"/>
</dbReference>
<dbReference type="GO" id="GO:0003677">
    <property type="term" value="F:DNA binding"/>
    <property type="evidence" value="ECO:0007669"/>
    <property type="project" value="UniProtKB-KW"/>
</dbReference>
<dbReference type="InterPro" id="IPR036051">
    <property type="entry name" value="KRAB_dom_sf"/>
</dbReference>
<dbReference type="InterPro" id="IPR006600">
    <property type="entry name" value="HTH_CenpB_DNA-bd_dom"/>
</dbReference>
<dbReference type="FunFam" id="3.30.160.60:FF:000176">
    <property type="entry name" value="zinc finger protein 70"/>
    <property type="match status" value="1"/>
</dbReference>
<evidence type="ECO:0000256" key="10">
    <source>
        <dbReference type="ARBA" id="ARBA00023163"/>
    </source>
</evidence>
<keyword evidence="7" id="KW-0862">Zinc</keyword>
<gene>
    <name evidence="16" type="ORF">QTO34_014137</name>
</gene>
<dbReference type="Pfam" id="PF00096">
    <property type="entry name" value="zf-C2H2"/>
    <property type="match status" value="1"/>
</dbReference>
<dbReference type="SUPFAM" id="SSF57667">
    <property type="entry name" value="beta-beta-alpha zinc fingers"/>
    <property type="match status" value="3"/>
</dbReference>
<evidence type="ECO:0000256" key="9">
    <source>
        <dbReference type="ARBA" id="ARBA00023125"/>
    </source>
</evidence>
<feature type="domain" description="C2H2-type" evidence="13">
    <location>
        <begin position="19"/>
        <end position="46"/>
    </location>
</feature>
<accession>A0AA40HA94</accession>
<dbReference type="Pfam" id="PF03184">
    <property type="entry name" value="DDE_1"/>
    <property type="match status" value="1"/>
</dbReference>
<dbReference type="PROSITE" id="PS50157">
    <property type="entry name" value="ZINC_FINGER_C2H2_2"/>
    <property type="match status" value="4"/>
</dbReference>
<keyword evidence="10" id="KW-0804">Transcription</keyword>
<feature type="domain" description="C2H2-type" evidence="13">
    <location>
        <begin position="964"/>
        <end position="988"/>
    </location>
</feature>
<dbReference type="GO" id="GO:0006355">
    <property type="term" value="P:regulation of DNA-templated transcription"/>
    <property type="evidence" value="ECO:0007669"/>
    <property type="project" value="InterPro"/>
</dbReference>
<dbReference type="Gene3D" id="1.10.10.60">
    <property type="entry name" value="Homeodomain-like"/>
    <property type="match status" value="1"/>
</dbReference>